<sequence length="301" mass="34436">MAEPQAPANASWTDTIYNLNRGSIDDERERLAYNHFHVWLPLTGDLLPPHILSALRAQEGRPPRIADVATGSGVWLTSVSEIVPPRSELYGFDFDQLKMPTPPMPPPQQQQPTLEFRKHDVLQPFPAEFRGTFDLVHVRLLALGLKKDDWDVAVGHLRALLAPGGWLFWEDISDLFIRFYPLSRAYEEFWWVTMQHDAKVGRDRLIPMGLLKKFQKLGFQNCEQKIWNSWAADESVQDEATAGILRLIRPSLMSIVEDGGEDTVKTMEDVSRIERDLRCDVEGKGSRTGFDFIWNWGQRPG</sequence>
<dbReference type="STRING" id="1209926.A0A1G4BN87"/>
<dbReference type="PANTHER" id="PTHR43591:SF50">
    <property type="entry name" value="METHYLTRANSFERASE DOMAIN-CONTAINING PROTEIN-RELATED"/>
    <property type="match status" value="1"/>
</dbReference>
<dbReference type="GeneID" id="34555138"/>
<dbReference type="Proteomes" id="UP000176998">
    <property type="component" value="Unassembled WGS sequence"/>
</dbReference>
<dbReference type="InterPro" id="IPR029063">
    <property type="entry name" value="SAM-dependent_MTases_sf"/>
</dbReference>
<dbReference type="GO" id="GO:0032259">
    <property type="term" value="P:methylation"/>
    <property type="evidence" value="ECO:0007669"/>
    <property type="project" value="UniProtKB-KW"/>
</dbReference>
<proteinExistence type="inferred from homology"/>
<accession>A0A1G4BN87</accession>
<dbReference type="Gene3D" id="3.40.50.150">
    <property type="entry name" value="Vaccinia Virus protein VP39"/>
    <property type="match status" value="1"/>
</dbReference>
<dbReference type="AlphaFoldDB" id="A0A1G4BN87"/>
<protein>
    <submittedName>
        <fullName evidence="2">Methyltransferase domain-containing protein</fullName>
    </submittedName>
</protein>
<dbReference type="GO" id="GO:0008168">
    <property type="term" value="F:methyltransferase activity"/>
    <property type="evidence" value="ECO:0007669"/>
    <property type="project" value="UniProtKB-KW"/>
</dbReference>
<dbReference type="CDD" id="cd02440">
    <property type="entry name" value="AdoMet_MTases"/>
    <property type="match status" value="1"/>
</dbReference>
<keyword evidence="2" id="KW-0489">Methyltransferase</keyword>
<evidence type="ECO:0000313" key="2">
    <source>
        <dbReference type="EMBL" id="OHF02874.1"/>
    </source>
</evidence>
<evidence type="ECO:0000313" key="3">
    <source>
        <dbReference type="Proteomes" id="UP000176998"/>
    </source>
</evidence>
<reference evidence="2 3" key="1">
    <citation type="submission" date="2016-09" db="EMBL/GenBank/DDBJ databases">
        <authorList>
            <person name="Capua I."/>
            <person name="De Benedictis P."/>
            <person name="Joannis T."/>
            <person name="Lombin L.H."/>
            <person name="Cattoli G."/>
        </authorList>
    </citation>
    <scope>NUCLEOTIDE SEQUENCE [LARGE SCALE GENOMIC DNA]</scope>
    <source>
        <strain evidence="2 3">IMI 309357</strain>
    </source>
</reference>
<dbReference type="OrthoDB" id="417697at2759"/>
<dbReference type="RefSeq" id="XP_022480012.1">
    <property type="nucleotide sequence ID" value="XM_022613628.1"/>
</dbReference>
<organism evidence="2 3">
    <name type="scientific">Colletotrichum orchidophilum</name>
    <dbReference type="NCBI Taxonomy" id="1209926"/>
    <lineage>
        <taxon>Eukaryota</taxon>
        <taxon>Fungi</taxon>
        <taxon>Dikarya</taxon>
        <taxon>Ascomycota</taxon>
        <taxon>Pezizomycotina</taxon>
        <taxon>Sordariomycetes</taxon>
        <taxon>Hypocreomycetidae</taxon>
        <taxon>Glomerellales</taxon>
        <taxon>Glomerellaceae</taxon>
        <taxon>Colletotrichum</taxon>
    </lineage>
</organism>
<name>A0A1G4BN87_9PEZI</name>
<comment type="similarity">
    <text evidence="1">Belongs to the methyltransferase superfamily. LaeA methyltransferase family.</text>
</comment>
<dbReference type="EMBL" id="MJBS01000010">
    <property type="protein sequence ID" value="OHF02874.1"/>
    <property type="molecule type" value="Genomic_DNA"/>
</dbReference>
<dbReference type="SUPFAM" id="SSF53335">
    <property type="entry name" value="S-adenosyl-L-methionine-dependent methyltransferases"/>
    <property type="match status" value="1"/>
</dbReference>
<evidence type="ECO:0000256" key="1">
    <source>
        <dbReference type="ARBA" id="ARBA00038158"/>
    </source>
</evidence>
<gene>
    <name evidence="2" type="ORF">CORC01_01975</name>
</gene>
<comment type="caution">
    <text evidence="2">The sequence shown here is derived from an EMBL/GenBank/DDBJ whole genome shotgun (WGS) entry which is preliminary data.</text>
</comment>
<dbReference type="PANTHER" id="PTHR43591">
    <property type="entry name" value="METHYLTRANSFERASE"/>
    <property type="match status" value="1"/>
</dbReference>
<dbReference type="Pfam" id="PF13489">
    <property type="entry name" value="Methyltransf_23"/>
    <property type="match status" value="1"/>
</dbReference>
<keyword evidence="3" id="KW-1185">Reference proteome</keyword>
<keyword evidence="2" id="KW-0808">Transferase</keyword>